<dbReference type="Pfam" id="PF13385">
    <property type="entry name" value="Laminin_G_3"/>
    <property type="match status" value="1"/>
</dbReference>
<accession>A0A0B4E1W4</accession>
<protein>
    <submittedName>
        <fullName evidence="1">Laminin G</fullName>
    </submittedName>
</protein>
<comment type="caution">
    <text evidence="1">The sequence shown here is derived from an EMBL/GenBank/DDBJ whole genome shotgun (WGS) entry which is preliminary data.</text>
</comment>
<evidence type="ECO:0000313" key="2">
    <source>
        <dbReference type="Proteomes" id="UP000031166"/>
    </source>
</evidence>
<dbReference type="RefSeq" id="WP_039244381.1">
    <property type="nucleotide sequence ID" value="NZ_JWSY01000004.1"/>
</dbReference>
<gene>
    <name evidence="1" type="ORF">RM53_03745</name>
</gene>
<dbReference type="InterPro" id="IPR013320">
    <property type="entry name" value="ConA-like_dom_sf"/>
</dbReference>
<dbReference type="SUPFAM" id="SSF49899">
    <property type="entry name" value="Concanavalin A-like lectins/glucanases"/>
    <property type="match status" value="1"/>
</dbReference>
<proteinExistence type="predicted"/>
<dbReference type="AlphaFoldDB" id="A0A0B4E1W4"/>
<dbReference type="Gene3D" id="2.60.120.200">
    <property type="match status" value="1"/>
</dbReference>
<organism evidence="1 2">
    <name type="scientific">Brevundimonas nasdae</name>
    <dbReference type="NCBI Taxonomy" id="172043"/>
    <lineage>
        <taxon>Bacteria</taxon>
        <taxon>Pseudomonadati</taxon>
        <taxon>Pseudomonadota</taxon>
        <taxon>Alphaproteobacteria</taxon>
        <taxon>Caulobacterales</taxon>
        <taxon>Caulobacteraceae</taxon>
        <taxon>Brevundimonas</taxon>
    </lineage>
</organism>
<reference evidence="1 2" key="1">
    <citation type="submission" date="2014-12" db="EMBL/GenBank/DDBJ databases">
        <title>Genome sequencing of Brevundimonas nasdae TPW30.</title>
        <authorList>
            <person name="Tan P.W."/>
            <person name="Chan K.-G."/>
        </authorList>
    </citation>
    <scope>NUCLEOTIDE SEQUENCE [LARGE SCALE GENOMIC DNA]</scope>
    <source>
        <strain evidence="1 2">TPW30</strain>
    </source>
</reference>
<name>A0A0B4E1W4_9CAUL</name>
<dbReference type="EMBL" id="JWSY01000004">
    <property type="protein sequence ID" value="KIC60568.1"/>
    <property type="molecule type" value="Genomic_DNA"/>
</dbReference>
<dbReference type="STRING" id="172043.RM53_03745"/>
<dbReference type="Proteomes" id="UP000031166">
    <property type="component" value="Unassembled WGS sequence"/>
</dbReference>
<dbReference type="InterPro" id="IPR006311">
    <property type="entry name" value="TAT_signal"/>
</dbReference>
<evidence type="ECO:0000313" key="1">
    <source>
        <dbReference type="EMBL" id="KIC60568.1"/>
    </source>
</evidence>
<dbReference type="PROSITE" id="PS51318">
    <property type="entry name" value="TAT"/>
    <property type="match status" value="1"/>
</dbReference>
<sequence length="236" mass="26266">MPDVLPLDRRRLMALGASGAAAAILPGCATMTAASPRQTVWTFDRLTDIGGIQTHVEGAPGLIDSPFGRAVQFDGVDDALFIDQHPLAGAETFTFEALFRPDGGAFEQRWFHLAEEAPAGQPLSQTRFLFEIRVVQDRWYLDAFTRGRGYNHTLIFPERLHPCGQWFHVAQTFDGVLYRAYVDGVLQGEHPVPFKPQGPGRASVGCRINRVNYFKGAVRQARFTHAALTPERFIRV</sequence>